<feature type="region of interest" description="Disordered" evidence="1">
    <location>
        <begin position="440"/>
        <end position="475"/>
    </location>
</feature>
<feature type="compositionally biased region" description="Low complexity" evidence="1">
    <location>
        <begin position="53"/>
        <end position="78"/>
    </location>
</feature>
<dbReference type="RefSeq" id="XP_022344875.1">
    <property type="nucleotide sequence ID" value="XM_022489167.1"/>
</dbReference>
<gene>
    <name evidence="3" type="primary">LOC111137626</name>
</gene>
<accession>A0A8B8EXW6</accession>
<name>A0A8B8EXW6_CRAVI</name>
<reference evidence="3" key="1">
    <citation type="submission" date="2025-08" db="UniProtKB">
        <authorList>
            <consortium name="RefSeq"/>
        </authorList>
    </citation>
    <scope>IDENTIFICATION</scope>
    <source>
        <tissue evidence="3">Whole sample</tissue>
    </source>
</reference>
<evidence type="ECO:0000256" key="1">
    <source>
        <dbReference type="SAM" id="MobiDB-lite"/>
    </source>
</evidence>
<feature type="compositionally biased region" description="Polar residues" evidence="1">
    <location>
        <begin position="11"/>
        <end position="25"/>
    </location>
</feature>
<protein>
    <submittedName>
        <fullName evidence="3">Uncharacterized protein LOC111137626</fullName>
    </submittedName>
</protein>
<dbReference type="AlphaFoldDB" id="A0A8B8EXW6"/>
<evidence type="ECO:0000313" key="3">
    <source>
        <dbReference type="RefSeq" id="XP_022344875.1"/>
    </source>
</evidence>
<keyword evidence="2" id="KW-1185">Reference proteome</keyword>
<proteinExistence type="predicted"/>
<feature type="region of interest" description="Disordered" evidence="1">
    <location>
        <begin position="1"/>
        <end position="82"/>
    </location>
</feature>
<organism evidence="2 3">
    <name type="scientific">Crassostrea virginica</name>
    <name type="common">Eastern oyster</name>
    <dbReference type="NCBI Taxonomy" id="6565"/>
    <lineage>
        <taxon>Eukaryota</taxon>
        <taxon>Metazoa</taxon>
        <taxon>Spiralia</taxon>
        <taxon>Lophotrochozoa</taxon>
        <taxon>Mollusca</taxon>
        <taxon>Bivalvia</taxon>
        <taxon>Autobranchia</taxon>
        <taxon>Pteriomorphia</taxon>
        <taxon>Ostreida</taxon>
        <taxon>Ostreoidea</taxon>
        <taxon>Ostreidae</taxon>
        <taxon>Crassostrea</taxon>
    </lineage>
</organism>
<dbReference type="GeneID" id="111137626"/>
<feature type="region of interest" description="Disordered" evidence="1">
    <location>
        <begin position="225"/>
        <end position="258"/>
    </location>
</feature>
<feature type="compositionally biased region" description="Low complexity" evidence="1">
    <location>
        <begin position="242"/>
        <end position="252"/>
    </location>
</feature>
<dbReference type="Proteomes" id="UP000694844">
    <property type="component" value="Chromosome 5"/>
</dbReference>
<dbReference type="OrthoDB" id="10662556at2759"/>
<feature type="compositionally biased region" description="Polar residues" evidence="1">
    <location>
        <begin position="440"/>
        <end position="463"/>
    </location>
</feature>
<dbReference type="KEGG" id="cvn:111137626"/>
<evidence type="ECO:0000313" key="2">
    <source>
        <dbReference type="Proteomes" id="UP000694844"/>
    </source>
</evidence>
<sequence>MKIGDLEHTAALSTESWAQGGSVNSKELGVEESNKTRQKSTTPADLFEFPSVESLSGESTTTTESNADFSPSLSSLSSSDDDRRLNDYDLLATATEMRFLANRSISGGHVKTSSLRNIGKNKVTLSAPLMSKLQHQNGIHNLYQDSVFSLRSVDATIRCTQSHTDDRTSESQQKGVHRTDNLNMADSITKTHFYKKNTGMFYYYLDESAFGGEIIQRMRKSLKTKKKRNQAYSKRNRNFEVSSDSSSENLSSKRNGPLKYATEMRQTGTTRMDNYGINASKNIFGSIKSNFCGGLKILRDGANNYNGGDAHLENPHVKNNAKLCHLRSPAENTNNNSKEEAYQEKGTVRIRGTIRCSSSVTLGEDVQKELRNRLVYLLKEQDRMLKEFDTEEKMGRRMVQRTVNKTVMTAQWKLDLKAVEMDYQKRVEGIISNLKATVQNERCSSSGPQGQVSRTGVNNNADNRPSEDGPNSPGFFRSLLKRRVNPLGEKEKSGARFSLKGLFTRRSRGIRDEGRMRLMHTEQSGEEGERAVSCSKAGAVSDREDVNLYLEKLKKIMKNMLKDVSETSDVDLLLEEAMILAGPSVGETDPVCMAQIEKLEMKFRCNFEKKMKKLRIEKEKGGERP</sequence>